<proteinExistence type="predicted"/>
<name>A0A9P5L9B0_9HYPO</name>
<gene>
    <name evidence="2" type="ORF">G7Z17_g5187</name>
</gene>
<dbReference type="AlphaFoldDB" id="A0A9P5L9B0"/>
<organism evidence="2 3">
    <name type="scientific">Cylindrodendrum hubeiense</name>
    <dbReference type="NCBI Taxonomy" id="595255"/>
    <lineage>
        <taxon>Eukaryota</taxon>
        <taxon>Fungi</taxon>
        <taxon>Dikarya</taxon>
        <taxon>Ascomycota</taxon>
        <taxon>Pezizomycotina</taxon>
        <taxon>Sordariomycetes</taxon>
        <taxon>Hypocreomycetidae</taxon>
        <taxon>Hypocreales</taxon>
        <taxon>Nectriaceae</taxon>
        <taxon>Cylindrodendrum</taxon>
    </lineage>
</organism>
<protein>
    <submittedName>
        <fullName evidence="2">Uncharacterized protein</fullName>
    </submittedName>
</protein>
<evidence type="ECO:0000256" key="1">
    <source>
        <dbReference type="SAM" id="MobiDB-lite"/>
    </source>
</evidence>
<comment type="caution">
    <text evidence="2">The sequence shown here is derived from an EMBL/GenBank/DDBJ whole genome shotgun (WGS) entry which is preliminary data.</text>
</comment>
<reference evidence="2" key="1">
    <citation type="submission" date="2020-03" db="EMBL/GenBank/DDBJ databases">
        <title>Draft Genome Sequence of Cylindrodendrum hubeiense.</title>
        <authorList>
            <person name="Buettner E."/>
            <person name="Kellner H."/>
        </authorList>
    </citation>
    <scope>NUCLEOTIDE SEQUENCE</scope>
    <source>
        <strain evidence="2">IHI 201604</strain>
    </source>
</reference>
<dbReference type="Proteomes" id="UP000722485">
    <property type="component" value="Unassembled WGS sequence"/>
</dbReference>
<keyword evidence="3" id="KW-1185">Reference proteome</keyword>
<feature type="region of interest" description="Disordered" evidence="1">
    <location>
        <begin position="241"/>
        <end position="289"/>
    </location>
</feature>
<evidence type="ECO:0000313" key="3">
    <source>
        <dbReference type="Proteomes" id="UP000722485"/>
    </source>
</evidence>
<accession>A0A9P5L9B0</accession>
<sequence length="289" mass="30813">MDLKDGLSAEERSGSERLCYFAFTGEDLRGPPTGRAHWNSPLLGCSPTKTTHLRSASGCCGACGACGAALYLTAAGVQHGTSLSGPFPWVAMGGLGRGKVPGPKGDLSASRYRPTAYSPFSSFPQRFRQPPATYLPPYCHLHLRLHLHDTIETPSSPAIPLLCYLSVSRRRPRFLRLPLAPGSGLLLLRLPKLISDPSLVISPPPSSGLLLQKSPLPPISASRLPTVNFLPRLVSIQGGSPAPTIPLPPDDFIPRLSLPQHTPPVRSRTADRSTDAHGAPLVPSRSHDG</sequence>
<evidence type="ECO:0000313" key="2">
    <source>
        <dbReference type="EMBL" id="KAF7551231.1"/>
    </source>
</evidence>
<dbReference type="EMBL" id="JAANBB010000082">
    <property type="protein sequence ID" value="KAF7551231.1"/>
    <property type="molecule type" value="Genomic_DNA"/>
</dbReference>